<organism evidence="2 3">
    <name type="scientific">Favolaschia claudopus</name>
    <dbReference type="NCBI Taxonomy" id="2862362"/>
    <lineage>
        <taxon>Eukaryota</taxon>
        <taxon>Fungi</taxon>
        <taxon>Dikarya</taxon>
        <taxon>Basidiomycota</taxon>
        <taxon>Agaricomycotina</taxon>
        <taxon>Agaricomycetes</taxon>
        <taxon>Agaricomycetidae</taxon>
        <taxon>Agaricales</taxon>
        <taxon>Marasmiineae</taxon>
        <taxon>Mycenaceae</taxon>
        <taxon>Favolaschia</taxon>
    </lineage>
</organism>
<evidence type="ECO:0000313" key="3">
    <source>
        <dbReference type="Proteomes" id="UP001362999"/>
    </source>
</evidence>
<reference evidence="2 3" key="1">
    <citation type="journal article" date="2024" name="J Genomics">
        <title>Draft genome sequencing and assembly of Favolaschia claudopus CIRM-BRFM 2984 isolated from oak limbs.</title>
        <authorList>
            <person name="Navarro D."/>
            <person name="Drula E."/>
            <person name="Chaduli D."/>
            <person name="Cazenave R."/>
            <person name="Ahrendt S."/>
            <person name="Wang J."/>
            <person name="Lipzen A."/>
            <person name="Daum C."/>
            <person name="Barry K."/>
            <person name="Grigoriev I.V."/>
            <person name="Favel A."/>
            <person name="Rosso M.N."/>
            <person name="Martin F."/>
        </authorList>
    </citation>
    <scope>NUCLEOTIDE SEQUENCE [LARGE SCALE GENOMIC DNA]</scope>
    <source>
        <strain evidence="2 3">CIRM-BRFM 2984</strain>
    </source>
</reference>
<evidence type="ECO:0000256" key="1">
    <source>
        <dbReference type="SAM" id="MobiDB-lite"/>
    </source>
</evidence>
<evidence type="ECO:0000313" key="2">
    <source>
        <dbReference type="EMBL" id="KAK7051992.1"/>
    </source>
</evidence>
<feature type="non-terminal residue" evidence="2">
    <location>
        <position position="1"/>
    </location>
</feature>
<dbReference type="Proteomes" id="UP001362999">
    <property type="component" value="Unassembled WGS sequence"/>
</dbReference>
<proteinExistence type="predicted"/>
<accession>A0AAW0DKY1</accession>
<keyword evidence="3" id="KW-1185">Reference proteome</keyword>
<feature type="compositionally biased region" description="Basic residues" evidence="1">
    <location>
        <begin position="193"/>
        <end position="206"/>
    </location>
</feature>
<dbReference type="EMBL" id="JAWWNJ010000007">
    <property type="protein sequence ID" value="KAK7051992.1"/>
    <property type="molecule type" value="Genomic_DNA"/>
</dbReference>
<feature type="region of interest" description="Disordered" evidence="1">
    <location>
        <begin position="187"/>
        <end position="206"/>
    </location>
</feature>
<sequence>WFSPLSCAVFKRRSCRRRPASPVTPQYQSIDSPARRPSRCQLDSLQAAPSSRRADLATALYTLRKRLVLLVDSTRCCQLNATQDESRTPPYCQSVSAASARRCSIFADTVFSSILLRLPLGFSMPPASRDAFLAANHTHFNASRPHLSPRLYRRRRNHILYPVLRLVMPVLLQCTHSSRSPKLILNVGSPRVSHSRPRPSIHIHLR</sequence>
<gene>
    <name evidence="2" type="ORF">R3P38DRAFT_1632903</name>
</gene>
<protein>
    <submittedName>
        <fullName evidence="2">Uncharacterized protein</fullName>
    </submittedName>
</protein>
<comment type="caution">
    <text evidence="2">The sequence shown here is derived from an EMBL/GenBank/DDBJ whole genome shotgun (WGS) entry which is preliminary data.</text>
</comment>
<name>A0AAW0DKY1_9AGAR</name>
<dbReference type="AlphaFoldDB" id="A0AAW0DKY1"/>